<gene>
    <name evidence="2" type="ORF">FB192DRAFT_1421540</name>
</gene>
<dbReference type="SUPFAM" id="SSF50978">
    <property type="entry name" value="WD40 repeat-like"/>
    <property type="match status" value="1"/>
</dbReference>
<dbReference type="PANTHER" id="PTHR46731">
    <property type="entry name" value="F-BOX ONLY PROTEIN 15"/>
    <property type="match status" value="1"/>
</dbReference>
<proteinExistence type="predicted"/>
<dbReference type="PANTHER" id="PTHR46731:SF1">
    <property type="entry name" value="F-BOX ONLY PROTEIN 15"/>
    <property type="match status" value="1"/>
</dbReference>
<name>A0A8H4F2M9_MUCCL</name>
<dbReference type="InterPro" id="IPR001810">
    <property type="entry name" value="F-box_dom"/>
</dbReference>
<evidence type="ECO:0000259" key="1">
    <source>
        <dbReference type="PROSITE" id="PS50181"/>
    </source>
</evidence>
<dbReference type="SUPFAM" id="SSF81383">
    <property type="entry name" value="F-box domain"/>
    <property type="match status" value="1"/>
</dbReference>
<comment type="caution">
    <text evidence="2">The sequence shown here is derived from an EMBL/GenBank/DDBJ whole genome shotgun (WGS) entry which is preliminary data.</text>
</comment>
<dbReference type="AlphaFoldDB" id="A0A8H4F2M9"/>
<evidence type="ECO:0000313" key="2">
    <source>
        <dbReference type="EMBL" id="KAF1803942.1"/>
    </source>
</evidence>
<dbReference type="InterPro" id="IPR001680">
    <property type="entry name" value="WD40_rpt"/>
</dbReference>
<dbReference type="Proteomes" id="UP000469890">
    <property type="component" value="Unassembled WGS sequence"/>
</dbReference>
<dbReference type="EMBL" id="JAAECE010000003">
    <property type="protein sequence ID" value="KAF1803942.1"/>
    <property type="molecule type" value="Genomic_DNA"/>
</dbReference>
<dbReference type="GO" id="GO:0019005">
    <property type="term" value="C:SCF ubiquitin ligase complex"/>
    <property type="evidence" value="ECO:0007669"/>
    <property type="project" value="TreeGrafter"/>
</dbReference>
<dbReference type="InterPro" id="IPR015943">
    <property type="entry name" value="WD40/YVTN_repeat-like_dom_sf"/>
</dbReference>
<dbReference type="Gene3D" id="1.20.1280.50">
    <property type="match status" value="1"/>
</dbReference>
<dbReference type="Pfam" id="PF12937">
    <property type="entry name" value="F-box-like"/>
    <property type="match status" value="1"/>
</dbReference>
<dbReference type="Gene3D" id="2.130.10.10">
    <property type="entry name" value="YVTN repeat-like/Quinoprotein amine dehydrogenase"/>
    <property type="match status" value="1"/>
</dbReference>
<accession>A0A8H4F2M9</accession>
<dbReference type="InterPro" id="IPR036322">
    <property type="entry name" value="WD40_repeat_dom_sf"/>
</dbReference>
<evidence type="ECO:0000313" key="3">
    <source>
        <dbReference type="Proteomes" id="UP000469890"/>
    </source>
</evidence>
<dbReference type="SMART" id="SM00320">
    <property type="entry name" value="WD40"/>
    <property type="match status" value="2"/>
</dbReference>
<sequence>MEPPPRKRLKRQEKRKAQGKKIDFVIESFSKELVLKVFSFLSLQDLIQCAAVSLHWSRMANDEMLWKPLFIRRFRDPLHKEDVRSQFHYKRRTSASRYNGSWKRKYRIHHNWLLGNCSIHDIITFMKLVENNSNMKYLIAGYSNGGFTLWQVLATEAIEVANYLAASTTQIDKVLSIGMALPMMILYTESGKISVFRINTIVNSFELIHQLQSPMHWSPVTIDIHRYPSSKRDLWKAVVCFGLSGGNYTTTVGIQEMLLSSDAILSSRHGFALNSEPVIPSGIVSSTSGNCGSSEKITAMTFSPPHLITAHANNTMKHYTVTDNKRSLEITFKQTLYGHTYRVDALAIDASKRRLVSGDRSGIKIWDLTTQSGECQVTVENYANQSSMNELPDARINTLGFDEDKIVAIMSLPEGSLVRSWSFDS</sequence>
<organism evidence="2 3">
    <name type="scientific">Mucor circinelloides f. lusitanicus</name>
    <name type="common">Mucor racemosus var. lusitanicus</name>
    <dbReference type="NCBI Taxonomy" id="29924"/>
    <lineage>
        <taxon>Eukaryota</taxon>
        <taxon>Fungi</taxon>
        <taxon>Fungi incertae sedis</taxon>
        <taxon>Mucoromycota</taxon>
        <taxon>Mucoromycotina</taxon>
        <taxon>Mucoromycetes</taxon>
        <taxon>Mucorales</taxon>
        <taxon>Mucorineae</taxon>
        <taxon>Mucoraceae</taxon>
        <taxon>Mucor</taxon>
    </lineage>
</organism>
<dbReference type="PROSITE" id="PS50181">
    <property type="entry name" value="FBOX"/>
    <property type="match status" value="1"/>
</dbReference>
<dbReference type="InterPro" id="IPR036047">
    <property type="entry name" value="F-box-like_dom_sf"/>
</dbReference>
<reference evidence="2 3" key="1">
    <citation type="submission" date="2019-09" db="EMBL/GenBank/DDBJ databases">
        <authorList>
            <consortium name="DOE Joint Genome Institute"/>
            <person name="Mondo S.J."/>
            <person name="Navarro-Mendoza M.I."/>
            <person name="Perez-Arques C."/>
            <person name="Panchal S."/>
            <person name="Nicolas F.E."/>
            <person name="Ganguly P."/>
            <person name="Pangilinan J."/>
            <person name="Grigoriev I."/>
            <person name="Heitman J."/>
            <person name="Sanya K."/>
            <person name="Garre V."/>
        </authorList>
    </citation>
    <scope>NUCLEOTIDE SEQUENCE [LARGE SCALE GENOMIC DNA]</scope>
    <source>
        <strain evidence="2 3">MU402</strain>
    </source>
</reference>
<dbReference type="Pfam" id="PF25499">
    <property type="entry name" value="Beta-prop_pof12"/>
    <property type="match status" value="1"/>
</dbReference>
<feature type="domain" description="F-box" evidence="1">
    <location>
        <begin position="23"/>
        <end position="69"/>
    </location>
</feature>
<protein>
    <recommendedName>
        <fullName evidence="1">F-box domain-containing protein</fullName>
    </recommendedName>
</protein>